<dbReference type="Proteomes" id="UP000198703">
    <property type="component" value="Unassembled WGS sequence"/>
</dbReference>
<evidence type="ECO:0000256" key="1">
    <source>
        <dbReference type="SAM" id="SignalP"/>
    </source>
</evidence>
<evidence type="ECO:0000313" key="2">
    <source>
        <dbReference type="EMBL" id="SEA93435.1"/>
    </source>
</evidence>
<dbReference type="EMBL" id="FNQM01000019">
    <property type="protein sequence ID" value="SEA93435.1"/>
    <property type="molecule type" value="Genomic_DNA"/>
</dbReference>
<reference evidence="2 3" key="1">
    <citation type="submission" date="2016-10" db="EMBL/GenBank/DDBJ databases">
        <authorList>
            <person name="de Groot N.N."/>
        </authorList>
    </citation>
    <scope>NUCLEOTIDE SEQUENCE [LARGE SCALE GENOMIC DNA]</scope>
    <source>
        <strain evidence="2 3">DSM 15345</strain>
    </source>
</reference>
<organism evidence="2 3">
    <name type="scientific">Rubrimonas cliftonensis</name>
    <dbReference type="NCBI Taxonomy" id="89524"/>
    <lineage>
        <taxon>Bacteria</taxon>
        <taxon>Pseudomonadati</taxon>
        <taxon>Pseudomonadota</taxon>
        <taxon>Alphaproteobacteria</taxon>
        <taxon>Rhodobacterales</taxon>
        <taxon>Paracoccaceae</taxon>
        <taxon>Rubrimonas</taxon>
    </lineage>
</organism>
<feature type="signal peptide" evidence="1">
    <location>
        <begin position="1"/>
        <end position="22"/>
    </location>
</feature>
<dbReference type="RefSeq" id="WP_093255786.1">
    <property type="nucleotide sequence ID" value="NZ_FNQM01000019.1"/>
</dbReference>
<protein>
    <submittedName>
        <fullName evidence="2">Uncharacterized protein</fullName>
    </submittedName>
</protein>
<dbReference type="AlphaFoldDB" id="A0A1H4F7U0"/>
<evidence type="ECO:0000313" key="3">
    <source>
        <dbReference type="Proteomes" id="UP000198703"/>
    </source>
</evidence>
<dbReference type="STRING" id="89524.SAMN05444370_11931"/>
<accession>A0A1H4F7U0</accession>
<name>A0A1H4F7U0_9RHOB</name>
<feature type="chain" id="PRO_5011771153" evidence="1">
    <location>
        <begin position="23"/>
        <end position="456"/>
    </location>
</feature>
<keyword evidence="1" id="KW-0732">Signal</keyword>
<keyword evidence="3" id="KW-1185">Reference proteome</keyword>
<gene>
    <name evidence="2" type="ORF">SAMN05444370_11931</name>
</gene>
<proteinExistence type="predicted"/>
<sequence length="456" mass="47954">MRPARLAYAAALAVCLARSAAAEAPRAVDGLAPPEQAAAYMASWSDAVRTQVFMGAGRGARFVTPCARGLTEAAARAAWGVPPDRPVALDPLRLLAPGVDLAARHAGDFGCALIEAGFWPVHLTFSGEGRLALTLVQDGARELLVEFETADPLDAAEITVDAVSLVAPQRGGRPIVLRPRPADAADHVGRREAETRELSAAESLGALAAMAGLGTFDLAAAGVATEASRAEATAAAAAEPGCAETGACVVPPCGPARRDSAALREALYSPEDKAMICETLAAWRTERHPPGAPDARIVRRALVMALQDLTPEEDVSEGIGRVVTEHSLSGTRFIVTNTLGVALMGLPLQAQTVRAVEVGRCRGDDARRTCEATAEVELFSRAVNMPESVQKALVEAMLGPPRTYEARLSLDFVRRNARWELEAPRAVAGAALDWSEGLILKGPAAYFIEDVERLAP</sequence>